<dbReference type="SMR" id="Q7JPJ3"/>
<evidence type="ECO:0000256" key="3">
    <source>
        <dbReference type="ARBA" id="ARBA00022525"/>
    </source>
</evidence>
<dbReference type="UCSC" id="ZK84.7">
    <property type="organism name" value="c. elegans"/>
</dbReference>
<evidence type="ECO:0000256" key="5">
    <source>
        <dbReference type="ARBA" id="ARBA00023157"/>
    </source>
</evidence>
<comment type="subcellular location">
    <subcellularLocation>
        <location evidence="1">Secreted</location>
    </subcellularLocation>
</comment>
<dbReference type="FunCoup" id="Q7JPJ3">
    <property type="interactions" value="348"/>
</dbReference>
<sequence>MRNSFQLILLVLTISYSNSMLFNDVEMDKPSYLSSKEAWKMLNELLKEPKHHHHHHRHKGYCGVKAVKKLKQICPDLCSNVDDNLLMEMCSKNLTDDDILQRCCPE</sequence>
<feature type="signal peptide" evidence="6">
    <location>
        <begin position="1"/>
        <end position="19"/>
    </location>
</feature>
<keyword evidence="8" id="KW-1185">Reference proteome</keyword>
<dbReference type="PaxDb" id="6239-ZK84.7"/>
<keyword evidence="3" id="KW-0964">Secreted</keyword>
<dbReference type="RefSeq" id="NP_001022529.2">
    <property type="nucleotide sequence ID" value="NM_001027358.5"/>
</dbReference>
<evidence type="ECO:0000256" key="1">
    <source>
        <dbReference type="ARBA" id="ARBA00004613"/>
    </source>
</evidence>
<organism evidence="7 8">
    <name type="scientific">Caenorhabditis elegans</name>
    <dbReference type="NCBI Taxonomy" id="6239"/>
    <lineage>
        <taxon>Eukaryota</taxon>
        <taxon>Metazoa</taxon>
        <taxon>Ecdysozoa</taxon>
        <taxon>Nematoda</taxon>
        <taxon>Chromadorea</taxon>
        <taxon>Rhabditida</taxon>
        <taxon>Rhabditina</taxon>
        <taxon>Rhabditomorpha</taxon>
        <taxon>Rhabditoidea</taxon>
        <taxon>Rhabditidae</taxon>
        <taxon>Peloderinae</taxon>
        <taxon>Caenorhabditis</taxon>
    </lineage>
</organism>
<feature type="chain" id="PRO_5004287970" evidence="6">
    <location>
        <begin position="20"/>
        <end position="106"/>
    </location>
</feature>
<dbReference type="AGR" id="WB:WBGene00002103"/>
<dbReference type="InParanoid" id="Q7JPJ3"/>
<comment type="similarity">
    <text evidence="2">Belongs to the insulin family.</text>
</comment>
<dbReference type="KEGG" id="cel:CELE_ZK84.7"/>
<evidence type="ECO:0000313" key="8">
    <source>
        <dbReference type="Proteomes" id="UP000001940"/>
    </source>
</evidence>
<name>Q7JPJ3_CAEEL</name>
<dbReference type="Proteomes" id="UP000001940">
    <property type="component" value="Chromosome II"/>
</dbReference>
<dbReference type="PANTHER" id="PTHR33893">
    <property type="entry name" value="INSULIN RELATED-RELATED-RELATED"/>
    <property type="match status" value="1"/>
</dbReference>
<dbReference type="GeneID" id="3565456"/>
<dbReference type="HOGENOM" id="CLU_176491_0_0_1"/>
<keyword evidence="5" id="KW-1015">Disulfide bond</keyword>
<dbReference type="OMA" id="MENRSKH"/>
<evidence type="ECO:0000256" key="6">
    <source>
        <dbReference type="SAM" id="SignalP"/>
    </source>
</evidence>
<dbReference type="Bgee" id="WBGene00002103">
    <property type="expression patterns" value="Expressed in larva and 1 other cell type or tissue"/>
</dbReference>
<gene>
    <name evidence="7 9" type="primary">ins-20</name>
    <name evidence="7" type="ORF">CELE_ZK84.7</name>
    <name evidence="9" type="ORF">ZK84.7</name>
</gene>
<keyword evidence="4 6" id="KW-0732">Signal</keyword>
<evidence type="ECO:0000313" key="7">
    <source>
        <dbReference type="EMBL" id="CCD73330.2"/>
    </source>
</evidence>
<dbReference type="InterPro" id="IPR052335">
    <property type="entry name" value="Insulin-like_regulatory"/>
</dbReference>
<dbReference type="InterPro" id="IPR003235">
    <property type="entry name" value="Nem_insulin-like_b-type"/>
</dbReference>
<dbReference type="STRING" id="6239.ZK84.7.1"/>
<dbReference type="eggNOG" id="ENOG502RD01">
    <property type="taxonomic scope" value="Eukaryota"/>
</dbReference>
<dbReference type="Pfam" id="PF03488">
    <property type="entry name" value="Ins_beta"/>
    <property type="match status" value="1"/>
</dbReference>
<dbReference type="CTD" id="3565456"/>
<dbReference type="GO" id="GO:0005179">
    <property type="term" value="F:hormone activity"/>
    <property type="evidence" value="ECO:0007669"/>
    <property type="project" value="InterPro"/>
</dbReference>
<evidence type="ECO:0000256" key="4">
    <source>
        <dbReference type="ARBA" id="ARBA00022729"/>
    </source>
</evidence>
<accession>Q7JPJ3</accession>
<protein>
    <submittedName>
        <fullName evidence="7">INSulin related</fullName>
    </submittedName>
</protein>
<dbReference type="WormBase" id="ZK84.7">
    <property type="protein sequence ID" value="CE48129"/>
    <property type="gene ID" value="WBGene00002103"/>
    <property type="gene designation" value="ins-20"/>
</dbReference>
<dbReference type="OrthoDB" id="10402544at2759"/>
<evidence type="ECO:0000313" key="9">
    <source>
        <dbReference type="WormBase" id="ZK84.7"/>
    </source>
</evidence>
<dbReference type="GO" id="GO:0005576">
    <property type="term" value="C:extracellular region"/>
    <property type="evidence" value="ECO:0007669"/>
    <property type="project" value="UniProtKB-SubCell"/>
</dbReference>
<proteinExistence type="inferred from homology"/>
<dbReference type="EMBL" id="BX284602">
    <property type="protein sequence ID" value="CCD73330.2"/>
    <property type="molecule type" value="Genomic_DNA"/>
</dbReference>
<dbReference type="PANTHER" id="PTHR33893:SF15">
    <property type="entry name" value="INSULIN RELATED"/>
    <property type="match status" value="1"/>
</dbReference>
<dbReference type="Gene3D" id="1.10.100.10">
    <property type="entry name" value="Insulin-like"/>
    <property type="match status" value="1"/>
</dbReference>
<reference evidence="7 8" key="1">
    <citation type="journal article" date="1998" name="Science">
        <title>Genome sequence of the nematode C. elegans: a platform for investigating biology.</title>
        <authorList>
            <consortium name="The C. elegans sequencing consortium"/>
            <person name="Sulson J.E."/>
            <person name="Waterston R."/>
        </authorList>
    </citation>
    <scope>NUCLEOTIDE SEQUENCE [LARGE SCALE GENOMIC DNA]</scope>
    <source>
        <strain evidence="7 8">Bristol N2</strain>
    </source>
</reference>
<evidence type="ECO:0000256" key="2">
    <source>
        <dbReference type="ARBA" id="ARBA00009034"/>
    </source>
</evidence>
<dbReference type="AlphaFoldDB" id="Q7JPJ3"/>